<dbReference type="VEuPathDB" id="VectorBase:GPPI037933"/>
<organism evidence="1 2">
    <name type="scientific">Glossina palpalis gambiensis</name>
    <dbReference type="NCBI Taxonomy" id="67801"/>
    <lineage>
        <taxon>Eukaryota</taxon>
        <taxon>Metazoa</taxon>
        <taxon>Ecdysozoa</taxon>
        <taxon>Arthropoda</taxon>
        <taxon>Hexapoda</taxon>
        <taxon>Insecta</taxon>
        <taxon>Pterygota</taxon>
        <taxon>Neoptera</taxon>
        <taxon>Endopterygota</taxon>
        <taxon>Diptera</taxon>
        <taxon>Brachycera</taxon>
        <taxon>Muscomorpha</taxon>
        <taxon>Hippoboscoidea</taxon>
        <taxon>Glossinidae</taxon>
        <taxon>Glossina</taxon>
    </lineage>
</organism>
<sequence>MSTKDSKKQNLGPISEKTSLDRDTLKISVIGIYKIWAQLTKIHAGMSRPGRQQMLAHSEL</sequence>
<accession>A0A1B0BR35</accession>
<dbReference type="Proteomes" id="UP000092460">
    <property type="component" value="Unassembled WGS sequence"/>
</dbReference>
<name>A0A1B0BR35_9MUSC</name>
<reference evidence="2" key="1">
    <citation type="submission" date="2015-01" db="EMBL/GenBank/DDBJ databases">
        <authorList>
            <person name="Aksoy S."/>
            <person name="Warren W."/>
            <person name="Wilson R.K."/>
        </authorList>
    </citation>
    <scope>NUCLEOTIDE SEQUENCE [LARGE SCALE GENOMIC DNA]</scope>
    <source>
        <strain evidence="2">IAEA</strain>
    </source>
</reference>
<evidence type="ECO:0000313" key="1">
    <source>
        <dbReference type="EnsemblMetazoa" id="GPPI037933-PA"/>
    </source>
</evidence>
<proteinExistence type="predicted"/>
<evidence type="ECO:0000313" key="2">
    <source>
        <dbReference type="Proteomes" id="UP000092460"/>
    </source>
</evidence>
<dbReference type="EMBL" id="JXJN01018902">
    <property type="status" value="NOT_ANNOTATED_CDS"/>
    <property type="molecule type" value="Genomic_DNA"/>
</dbReference>
<protein>
    <submittedName>
        <fullName evidence="1">Uncharacterized protein</fullName>
    </submittedName>
</protein>
<dbReference type="AlphaFoldDB" id="A0A1B0BR35"/>
<reference evidence="1" key="2">
    <citation type="submission" date="2020-05" db="UniProtKB">
        <authorList>
            <consortium name="EnsemblMetazoa"/>
        </authorList>
    </citation>
    <scope>IDENTIFICATION</scope>
    <source>
        <strain evidence="1">IAEA</strain>
    </source>
</reference>
<dbReference type="EnsemblMetazoa" id="GPPI037933-RA">
    <property type="protein sequence ID" value="GPPI037933-PA"/>
    <property type="gene ID" value="GPPI037933"/>
</dbReference>
<keyword evidence="2" id="KW-1185">Reference proteome</keyword>